<dbReference type="EMBL" id="KQ090076">
    <property type="protein sequence ID" value="KMT13344.1"/>
    <property type="molecule type" value="Genomic_DNA"/>
</dbReference>
<evidence type="ECO:0000313" key="2">
    <source>
        <dbReference type="Proteomes" id="UP000035740"/>
    </source>
</evidence>
<dbReference type="GO" id="GO:0140326">
    <property type="term" value="F:ATPase-coupled intramembrane lipid transporter activity"/>
    <property type="evidence" value="ECO:0007669"/>
    <property type="project" value="TreeGrafter"/>
</dbReference>
<reference evidence="1 2" key="1">
    <citation type="journal article" date="2014" name="Nature">
        <title>The genome of the recently domesticated crop plant sugar beet (Beta vulgaris).</title>
        <authorList>
            <person name="Dohm J.C."/>
            <person name="Minoche A.E."/>
            <person name="Holtgrawe D."/>
            <person name="Capella-Gutierrez S."/>
            <person name="Zakrzewski F."/>
            <person name="Tafer H."/>
            <person name="Rupp O."/>
            <person name="Sorensen T.R."/>
            <person name="Stracke R."/>
            <person name="Reinhardt R."/>
            <person name="Goesmann A."/>
            <person name="Kraft T."/>
            <person name="Schulz B."/>
            <person name="Stadler P.F."/>
            <person name="Schmidt T."/>
            <person name="Gabaldon T."/>
            <person name="Lehrach H."/>
            <person name="Weisshaar B."/>
            <person name="Himmelbauer H."/>
        </authorList>
    </citation>
    <scope>NUCLEOTIDE SEQUENCE [LARGE SCALE GENOMIC DNA]</scope>
    <source>
        <tissue evidence="1">Taproot</tissue>
    </source>
</reference>
<name>A0A0J8CMU5_BETVV</name>
<keyword evidence="2" id="KW-1185">Reference proteome</keyword>
<dbReference type="ExpressionAtlas" id="A0A0J8CMU5">
    <property type="expression patterns" value="baseline and differential"/>
</dbReference>
<dbReference type="Gramene" id="KMT13344">
    <property type="protein sequence ID" value="KMT13344"/>
    <property type="gene ID" value="BVRB_4g084360"/>
</dbReference>
<dbReference type="SUPFAM" id="SSF81660">
    <property type="entry name" value="Metal cation-transporting ATPase, ATP-binding domain N"/>
    <property type="match status" value="1"/>
</dbReference>
<dbReference type="OrthoDB" id="377733at2759"/>
<dbReference type="Pfam" id="PF13246">
    <property type="entry name" value="Cation_ATPase"/>
    <property type="match status" value="1"/>
</dbReference>
<dbReference type="Proteomes" id="UP000035740">
    <property type="component" value="Chromosome 4"/>
</dbReference>
<dbReference type="PANTHER" id="PTHR24092:SF150">
    <property type="entry name" value="PHOSPHOLIPID-TRANSPORTING ATPASE"/>
    <property type="match status" value="1"/>
</dbReference>
<dbReference type="PANTHER" id="PTHR24092">
    <property type="entry name" value="PROBABLE PHOSPHOLIPID-TRANSPORTING ATPASE"/>
    <property type="match status" value="1"/>
</dbReference>
<accession>A0A0J8CMU5</accession>
<sequence>MILWVYNIIFDRLPKNGKTYLEDTTKHLNEYGDNGLRTLALAYKKLEESEFSDWNNEFLKAKSSIGSDRDVNLERVSDMMERDLILVGATAVEDKLQKGVDVLVYTSDIYVKPSDR</sequence>
<dbReference type="Gene3D" id="3.40.1110.10">
    <property type="entry name" value="Calcium-transporting ATPase, cytoplasmic domain N"/>
    <property type="match status" value="1"/>
</dbReference>
<gene>
    <name evidence="1" type="ORF">BVRB_4g084360</name>
</gene>
<dbReference type="OMA" id="ACCELDE"/>
<proteinExistence type="predicted"/>
<organism evidence="1 2">
    <name type="scientific">Beta vulgaris subsp. vulgaris</name>
    <name type="common">Beet</name>
    <dbReference type="NCBI Taxonomy" id="3555"/>
    <lineage>
        <taxon>Eukaryota</taxon>
        <taxon>Viridiplantae</taxon>
        <taxon>Streptophyta</taxon>
        <taxon>Embryophyta</taxon>
        <taxon>Tracheophyta</taxon>
        <taxon>Spermatophyta</taxon>
        <taxon>Magnoliopsida</taxon>
        <taxon>eudicotyledons</taxon>
        <taxon>Gunneridae</taxon>
        <taxon>Pentapetalae</taxon>
        <taxon>Caryophyllales</taxon>
        <taxon>Chenopodiaceae</taxon>
        <taxon>Betoideae</taxon>
        <taxon>Beta</taxon>
    </lineage>
</organism>
<dbReference type="AlphaFoldDB" id="A0A0J8CMU5"/>
<dbReference type="GO" id="GO:0045332">
    <property type="term" value="P:phospholipid translocation"/>
    <property type="evidence" value="ECO:0007669"/>
    <property type="project" value="TreeGrafter"/>
</dbReference>
<dbReference type="InterPro" id="IPR023299">
    <property type="entry name" value="ATPase_P-typ_cyto_dom_N"/>
</dbReference>
<dbReference type="eggNOG" id="KOG0206">
    <property type="taxonomic scope" value="Eukaryota"/>
</dbReference>
<protein>
    <submittedName>
        <fullName evidence="1">Uncharacterized protein</fullName>
    </submittedName>
</protein>
<dbReference type="GO" id="GO:0000166">
    <property type="term" value="F:nucleotide binding"/>
    <property type="evidence" value="ECO:0007669"/>
    <property type="project" value="InterPro"/>
</dbReference>
<dbReference type="GO" id="GO:0005886">
    <property type="term" value="C:plasma membrane"/>
    <property type="evidence" value="ECO:0007669"/>
    <property type="project" value="TreeGrafter"/>
</dbReference>
<evidence type="ECO:0000313" key="1">
    <source>
        <dbReference type="EMBL" id="KMT13344.1"/>
    </source>
</evidence>